<gene>
    <name evidence="1" type="ORF">GCM10017783_18570</name>
</gene>
<organism evidence="1 2">
    <name type="scientific">Deinococcus piscis</name>
    <dbReference type="NCBI Taxonomy" id="394230"/>
    <lineage>
        <taxon>Bacteria</taxon>
        <taxon>Thermotogati</taxon>
        <taxon>Deinococcota</taxon>
        <taxon>Deinococci</taxon>
        <taxon>Deinococcales</taxon>
        <taxon>Deinococcaceae</taxon>
        <taxon>Deinococcus</taxon>
    </lineage>
</organism>
<evidence type="ECO:0008006" key="3">
    <source>
        <dbReference type="Google" id="ProtNLM"/>
    </source>
</evidence>
<dbReference type="RefSeq" id="WP_189643417.1">
    <property type="nucleotide sequence ID" value="NZ_BNAL01000023.1"/>
</dbReference>
<dbReference type="Proteomes" id="UP000632154">
    <property type="component" value="Unassembled WGS sequence"/>
</dbReference>
<protein>
    <recommendedName>
        <fullName evidence="3">Sulfotransferase</fullName>
    </recommendedName>
</protein>
<reference evidence="2" key="1">
    <citation type="journal article" date="2019" name="Int. J. Syst. Evol. Microbiol.">
        <title>The Global Catalogue of Microorganisms (GCM) 10K type strain sequencing project: providing services to taxonomists for standard genome sequencing and annotation.</title>
        <authorList>
            <consortium name="The Broad Institute Genomics Platform"/>
            <consortium name="The Broad Institute Genome Sequencing Center for Infectious Disease"/>
            <person name="Wu L."/>
            <person name="Ma J."/>
        </authorList>
    </citation>
    <scope>NUCLEOTIDE SEQUENCE [LARGE SCALE GENOMIC DNA]</scope>
    <source>
        <strain evidence="2">CGMCC 1.18439</strain>
    </source>
</reference>
<keyword evidence="2" id="KW-1185">Reference proteome</keyword>
<name>A0ABQ3KA19_9DEIO</name>
<comment type="caution">
    <text evidence="1">The sequence shown here is derived from an EMBL/GenBank/DDBJ whole genome shotgun (WGS) entry which is preliminary data.</text>
</comment>
<sequence>MYRAFAPLGWASGGQLLRALRERRPEPLRVYLDAHPQKVRDELSAALEGAGFVRSTAYDMSKSLFGQPRRAEYAGLTSWDDATEAQFCSTYERLAGPLEHLT</sequence>
<accession>A0ABQ3KA19</accession>
<evidence type="ECO:0000313" key="1">
    <source>
        <dbReference type="EMBL" id="GHG06226.1"/>
    </source>
</evidence>
<evidence type="ECO:0000313" key="2">
    <source>
        <dbReference type="Proteomes" id="UP000632154"/>
    </source>
</evidence>
<proteinExistence type="predicted"/>
<dbReference type="EMBL" id="BNAL01000023">
    <property type="protein sequence ID" value="GHG06226.1"/>
    <property type="molecule type" value="Genomic_DNA"/>
</dbReference>